<keyword evidence="2" id="KW-0813">Transport</keyword>
<sequence length="396" mass="42978">MTDRPQVSPAQTGGAVQPTDPESTEPVITEPESTEPGPIDGVLLRARGVKVHFPIRRGLVIDRTVGHVRAVDGVDLTVRHGESFGLVGESGCGKSTLGRALLRLDDPTEGSVELDGVDLGGLKREQLRRQRRQMQMVFQDPLASLDPRMSIQSLMLEPLQVHGLSENDRARFGADGPKAHLAKVRDMIERVGLPQSSLAKYPHEFSGGQRQRIGIARAMILNPDLVIADEPVSALDVSVQAQVINLLQDLQDELGLTYIVIAHDLAVVRHISDRIGVMYLGRIVEETDSDSLYATPMHPYTISLLSAIPTPDPEIEDNRERILLSGDLPSPANPPSGCRFHTRCPFRQLERCDTEDPPLVEAAPGHGVACHYAKEIASGQIKPNAEALGEAPAPVA</sequence>
<evidence type="ECO:0000259" key="6">
    <source>
        <dbReference type="PROSITE" id="PS50893"/>
    </source>
</evidence>
<dbReference type="Pfam" id="PF08352">
    <property type="entry name" value="oligo_HPY"/>
    <property type="match status" value="1"/>
</dbReference>
<dbReference type="GO" id="GO:0055085">
    <property type="term" value="P:transmembrane transport"/>
    <property type="evidence" value="ECO:0007669"/>
    <property type="project" value="UniProtKB-ARBA"/>
</dbReference>
<evidence type="ECO:0000256" key="1">
    <source>
        <dbReference type="ARBA" id="ARBA00005417"/>
    </source>
</evidence>
<dbReference type="InterPro" id="IPR003593">
    <property type="entry name" value="AAA+_ATPase"/>
</dbReference>
<evidence type="ECO:0000313" key="7">
    <source>
        <dbReference type="EMBL" id="TDT33978.1"/>
    </source>
</evidence>
<evidence type="ECO:0000256" key="4">
    <source>
        <dbReference type="ARBA" id="ARBA00022840"/>
    </source>
</evidence>
<dbReference type="GO" id="GO:0005524">
    <property type="term" value="F:ATP binding"/>
    <property type="evidence" value="ECO:0007669"/>
    <property type="project" value="UniProtKB-KW"/>
</dbReference>
<dbReference type="PANTHER" id="PTHR43776:SF7">
    <property type="entry name" value="D,D-DIPEPTIDE TRANSPORT ATP-BINDING PROTEIN DDPF-RELATED"/>
    <property type="match status" value="1"/>
</dbReference>
<comment type="caution">
    <text evidence="7">The sequence shown here is derived from an EMBL/GenBank/DDBJ whole genome shotgun (WGS) entry which is preliminary data.</text>
</comment>
<dbReference type="Gene3D" id="3.40.50.300">
    <property type="entry name" value="P-loop containing nucleotide triphosphate hydrolases"/>
    <property type="match status" value="1"/>
</dbReference>
<accession>A0A4V3ENJ6</accession>
<dbReference type="Proteomes" id="UP000295371">
    <property type="component" value="Unassembled WGS sequence"/>
</dbReference>
<reference evidence="7 8" key="1">
    <citation type="submission" date="2019-03" db="EMBL/GenBank/DDBJ databases">
        <title>Genomic Encyclopedia of Archaeal and Bacterial Type Strains, Phase II (KMG-II): from individual species to whole genera.</title>
        <authorList>
            <person name="Goeker M."/>
        </authorList>
    </citation>
    <scope>NUCLEOTIDE SEQUENCE [LARGE SCALE GENOMIC DNA]</scope>
    <source>
        <strain evidence="7 8">DSM 24323</strain>
    </source>
</reference>
<dbReference type="SUPFAM" id="SSF52540">
    <property type="entry name" value="P-loop containing nucleoside triphosphate hydrolases"/>
    <property type="match status" value="1"/>
</dbReference>
<dbReference type="GO" id="GO:0015833">
    <property type="term" value="P:peptide transport"/>
    <property type="evidence" value="ECO:0007669"/>
    <property type="project" value="InterPro"/>
</dbReference>
<evidence type="ECO:0000313" key="8">
    <source>
        <dbReference type="Proteomes" id="UP000295371"/>
    </source>
</evidence>
<evidence type="ECO:0000256" key="3">
    <source>
        <dbReference type="ARBA" id="ARBA00022741"/>
    </source>
</evidence>
<dbReference type="InterPro" id="IPR027417">
    <property type="entry name" value="P-loop_NTPase"/>
</dbReference>
<dbReference type="FunFam" id="3.40.50.300:FF:000016">
    <property type="entry name" value="Oligopeptide ABC transporter ATP-binding component"/>
    <property type="match status" value="1"/>
</dbReference>
<dbReference type="InterPro" id="IPR050319">
    <property type="entry name" value="ABC_transp_ATP-bind"/>
</dbReference>
<dbReference type="InterPro" id="IPR013563">
    <property type="entry name" value="Oligopep_ABC_C"/>
</dbReference>
<dbReference type="InterPro" id="IPR003439">
    <property type="entry name" value="ABC_transporter-like_ATP-bd"/>
</dbReference>
<dbReference type="SMART" id="SM00382">
    <property type="entry name" value="AAA"/>
    <property type="match status" value="1"/>
</dbReference>
<dbReference type="OrthoDB" id="5357528at2"/>
<dbReference type="CDD" id="cd03257">
    <property type="entry name" value="ABC_NikE_OppD_transporters"/>
    <property type="match status" value="1"/>
</dbReference>
<keyword evidence="4 7" id="KW-0067">ATP-binding</keyword>
<organism evidence="7 8">
    <name type="scientific">Naumannella halotolerans</name>
    <dbReference type="NCBI Taxonomy" id="993414"/>
    <lineage>
        <taxon>Bacteria</taxon>
        <taxon>Bacillati</taxon>
        <taxon>Actinomycetota</taxon>
        <taxon>Actinomycetes</taxon>
        <taxon>Propionibacteriales</taxon>
        <taxon>Propionibacteriaceae</taxon>
        <taxon>Naumannella</taxon>
    </lineage>
</organism>
<dbReference type="GO" id="GO:0016887">
    <property type="term" value="F:ATP hydrolysis activity"/>
    <property type="evidence" value="ECO:0007669"/>
    <property type="project" value="InterPro"/>
</dbReference>
<name>A0A4V3ENJ6_9ACTN</name>
<dbReference type="NCBIfam" id="TIGR01727">
    <property type="entry name" value="oligo_HPY"/>
    <property type="match status" value="1"/>
</dbReference>
<dbReference type="PROSITE" id="PS00211">
    <property type="entry name" value="ABC_TRANSPORTER_1"/>
    <property type="match status" value="1"/>
</dbReference>
<comment type="similarity">
    <text evidence="1">Belongs to the ABC transporter superfamily.</text>
</comment>
<dbReference type="RefSeq" id="WP_133754408.1">
    <property type="nucleotide sequence ID" value="NZ_SOAW01000001.1"/>
</dbReference>
<feature type="domain" description="ABC transporter" evidence="6">
    <location>
        <begin position="55"/>
        <end position="305"/>
    </location>
</feature>
<dbReference type="InterPro" id="IPR017871">
    <property type="entry name" value="ABC_transporter-like_CS"/>
</dbReference>
<dbReference type="PANTHER" id="PTHR43776">
    <property type="entry name" value="TRANSPORT ATP-BINDING PROTEIN"/>
    <property type="match status" value="1"/>
</dbReference>
<evidence type="ECO:0000256" key="2">
    <source>
        <dbReference type="ARBA" id="ARBA00022448"/>
    </source>
</evidence>
<gene>
    <name evidence="7" type="ORF">CLV29_1618</name>
</gene>
<protein>
    <submittedName>
        <fullName evidence="7">Peptide/nickel transport system ATP-binding protein</fullName>
    </submittedName>
</protein>
<evidence type="ECO:0000256" key="5">
    <source>
        <dbReference type="SAM" id="MobiDB-lite"/>
    </source>
</evidence>
<dbReference type="EMBL" id="SOAW01000001">
    <property type="protein sequence ID" value="TDT33978.1"/>
    <property type="molecule type" value="Genomic_DNA"/>
</dbReference>
<keyword evidence="3" id="KW-0547">Nucleotide-binding</keyword>
<proteinExistence type="inferred from homology"/>
<dbReference type="PROSITE" id="PS50893">
    <property type="entry name" value="ABC_TRANSPORTER_2"/>
    <property type="match status" value="1"/>
</dbReference>
<feature type="region of interest" description="Disordered" evidence="5">
    <location>
        <begin position="1"/>
        <end position="40"/>
    </location>
</feature>
<dbReference type="Pfam" id="PF00005">
    <property type="entry name" value="ABC_tran"/>
    <property type="match status" value="1"/>
</dbReference>
<keyword evidence="8" id="KW-1185">Reference proteome</keyword>
<dbReference type="AlphaFoldDB" id="A0A4V3ENJ6"/>